<proteinExistence type="predicted"/>
<dbReference type="InterPro" id="IPR011660">
    <property type="entry name" value="VapB-like"/>
</dbReference>
<protein>
    <submittedName>
        <fullName evidence="2">Uncharacterized protein</fullName>
    </submittedName>
</protein>
<reference evidence="2 3" key="1">
    <citation type="submission" date="2019-09" db="EMBL/GenBank/DDBJ databases">
        <title>Salinarimonas rosea gen. nov., sp. nov., a new member of the a-2 subgroup of the Proteobacteria.</title>
        <authorList>
            <person name="Liu J."/>
        </authorList>
    </citation>
    <scope>NUCLEOTIDE SEQUENCE [LARGE SCALE GENOMIC DNA]</scope>
    <source>
        <strain evidence="2 3">BN140002</strain>
    </source>
</reference>
<feature type="region of interest" description="Disordered" evidence="1">
    <location>
        <begin position="59"/>
        <end position="81"/>
    </location>
</feature>
<evidence type="ECO:0000313" key="3">
    <source>
        <dbReference type="Proteomes" id="UP000323142"/>
    </source>
</evidence>
<reference evidence="2 3" key="2">
    <citation type="submission" date="2019-09" db="EMBL/GenBank/DDBJ databases">
        <authorList>
            <person name="Jin C."/>
        </authorList>
    </citation>
    <scope>NUCLEOTIDE SEQUENCE [LARGE SCALE GENOMIC DNA]</scope>
    <source>
        <strain evidence="2 3">BN140002</strain>
    </source>
</reference>
<evidence type="ECO:0000256" key="1">
    <source>
        <dbReference type="SAM" id="MobiDB-lite"/>
    </source>
</evidence>
<dbReference type="RefSeq" id="WP_149816497.1">
    <property type="nucleotide sequence ID" value="NZ_VUOA01000017.1"/>
</dbReference>
<dbReference type="AlphaFoldDB" id="A0A5B2VH67"/>
<keyword evidence="3" id="KW-1185">Reference proteome</keyword>
<comment type="caution">
    <text evidence="2">The sequence shown here is derived from an EMBL/GenBank/DDBJ whole genome shotgun (WGS) entry which is preliminary data.</text>
</comment>
<dbReference type="OrthoDB" id="7998884at2"/>
<organism evidence="2 3">
    <name type="scientific">Salinarimonas soli</name>
    <dbReference type="NCBI Taxonomy" id="1638099"/>
    <lineage>
        <taxon>Bacteria</taxon>
        <taxon>Pseudomonadati</taxon>
        <taxon>Pseudomonadota</taxon>
        <taxon>Alphaproteobacteria</taxon>
        <taxon>Hyphomicrobiales</taxon>
        <taxon>Salinarimonadaceae</taxon>
        <taxon>Salinarimonas</taxon>
    </lineage>
</organism>
<accession>A0A5B2VH67</accession>
<gene>
    <name evidence="2" type="ORF">F0L46_07790</name>
</gene>
<name>A0A5B2VH67_9HYPH</name>
<evidence type="ECO:0000313" key="2">
    <source>
        <dbReference type="EMBL" id="KAA2237886.1"/>
    </source>
</evidence>
<dbReference type="Pfam" id="PF07704">
    <property type="entry name" value="PSK_trans_fac"/>
    <property type="match status" value="1"/>
</dbReference>
<sequence>MALNLKSTRADELATRLAAARGISKTRLIEDLLEREWRAQCLTAADVDEIAAAFRERNAIAPGTGDPRSPADIIEDAWSER</sequence>
<dbReference type="Proteomes" id="UP000323142">
    <property type="component" value="Unassembled WGS sequence"/>
</dbReference>
<dbReference type="EMBL" id="VUOA01000017">
    <property type="protein sequence ID" value="KAA2237886.1"/>
    <property type="molecule type" value="Genomic_DNA"/>
</dbReference>